<feature type="domain" description="Alpha/beta hydrolase fold-3" evidence="3">
    <location>
        <begin position="72"/>
        <end position="269"/>
    </location>
</feature>
<reference evidence="4 5" key="1">
    <citation type="submission" date="2024-08" db="EMBL/GenBank/DDBJ databases">
        <authorList>
            <person name="Lu H."/>
        </authorList>
    </citation>
    <scope>NUCLEOTIDE SEQUENCE [LARGE SCALE GENOMIC DNA]</scope>
    <source>
        <strain evidence="4 5">LKC17W</strain>
    </source>
</reference>
<accession>A0ABW7FBV8</accession>
<proteinExistence type="inferred from homology"/>
<evidence type="ECO:0000259" key="3">
    <source>
        <dbReference type="Pfam" id="PF07859"/>
    </source>
</evidence>
<organism evidence="4 5">
    <name type="scientific">Pelomonas margarita</name>
    <dbReference type="NCBI Taxonomy" id="3299031"/>
    <lineage>
        <taxon>Bacteria</taxon>
        <taxon>Pseudomonadati</taxon>
        <taxon>Pseudomonadota</taxon>
        <taxon>Betaproteobacteria</taxon>
        <taxon>Burkholderiales</taxon>
        <taxon>Sphaerotilaceae</taxon>
        <taxon>Roseateles</taxon>
    </lineage>
</organism>
<comment type="similarity">
    <text evidence="1">Belongs to the 'GDXG' lipolytic enzyme family.</text>
</comment>
<protein>
    <submittedName>
        <fullName evidence="4">Alpha/beta hydrolase</fullName>
    </submittedName>
</protein>
<dbReference type="RefSeq" id="WP_394394364.1">
    <property type="nucleotide sequence ID" value="NZ_JBIGHW010000001.1"/>
</dbReference>
<dbReference type="EMBL" id="JBIGHW010000001">
    <property type="protein sequence ID" value="MFG6439093.1"/>
    <property type="molecule type" value="Genomic_DNA"/>
</dbReference>
<dbReference type="InterPro" id="IPR002168">
    <property type="entry name" value="Lipase_GDXG_HIS_AS"/>
</dbReference>
<dbReference type="Proteomes" id="UP001606301">
    <property type="component" value="Unassembled WGS sequence"/>
</dbReference>
<name>A0ABW7FBV8_9BURK</name>
<keyword evidence="2 4" id="KW-0378">Hydrolase</keyword>
<dbReference type="Pfam" id="PF07859">
    <property type="entry name" value="Abhydrolase_3"/>
    <property type="match status" value="1"/>
</dbReference>
<dbReference type="PANTHER" id="PTHR48081">
    <property type="entry name" value="AB HYDROLASE SUPERFAMILY PROTEIN C4A8.06C"/>
    <property type="match status" value="1"/>
</dbReference>
<dbReference type="InterPro" id="IPR013094">
    <property type="entry name" value="AB_hydrolase_3"/>
</dbReference>
<dbReference type="PANTHER" id="PTHR48081:SF33">
    <property type="entry name" value="KYNURENINE FORMAMIDASE"/>
    <property type="match status" value="1"/>
</dbReference>
<dbReference type="GO" id="GO:0016787">
    <property type="term" value="F:hydrolase activity"/>
    <property type="evidence" value="ECO:0007669"/>
    <property type="project" value="UniProtKB-KW"/>
</dbReference>
<sequence>MTTVPQAIAARLAELGSNAALPDVQALYAPLLARQATEGVLHVASQRYGAHERQVLDVYRPTADAAAPRPLLLFFHGGGFIRGDKAHKANIGWHLARHGIVTVLPNYRLAPEHRWPAGPEDVAAAVAWARAHAASLGADPQRIVLMGESAGAAHVAAAVLLRRFGLDDLRGAILASGPYNARLERLSRAAFGVATPDPRNDAYFGTDDPDALAAMSIVEQVDAAPLPLLISYAERDLVQMQVQAGELFARLAGRHGFRPELQVIAQHNHFSQTLAVNTGDASLSGLMLDFIARHA</sequence>
<dbReference type="Gene3D" id="3.40.50.1820">
    <property type="entry name" value="alpha/beta hydrolase"/>
    <property type="match status" value="1"/>
</dbReference>
<comment type="caution">
    <text evidence="4">The sequence shown here is derived from an EMBL/GenBank/DDBJ whole genome shotgun (WGS) entry which is preliminary data.</text>
</comment>
<dbReference type="SUPFAM" id="SSF53474">
    <property type="entry name" value="alpha/beta-Hydrolases"/>
    <property type="match status" value="1"/>
</dbReference>
<evidence type="ECO:0000313" key="4">
    <source>
        <dbReference type="EMBL" id="MFG6439093.1"/>
    </source>
</evidence>
<dbReference type="InterPro" id="IPR050300">
    <property type="entry name" value="GDXG_lipolytic_enzyme"/>
</dbReference>
<keyword evidence="5" id="KW-1185">Reference proteome</keyword>
<evidence type="ECO:0000256" key="1">
    <source>
        <dbReference type="ARBA" id="ARBA00010515"/>
    </source>
</evidence>
<dbReference type="InterPro" id="IPR029058">
    <property type="entry name" value="AB_hydrolase_fold"/>
</dbReference>
<dbReference type="PROSITE" id="PS01173">
    <property type="entry name" value="LIPASE_GDXG_HIS"/>
    <property type="match status" value="1"/>
</dbReference>
<evidence type="ECO:0000313" key="5">
    <source>
        <dbReference type="Proteomes" id="UP001606301"/>
    </source>
</evidence>
<gene>
    <name evidence="4" type="ORF">ACG0Z3_00195</name>
</gene>
<evidence type="ECO:0000256" key="2">
    <source>
        <dbReference type="ARBA" id="ARBA00022801"/>
    </source>
</evidence>